<keyword evidence="2 8" id="KW-0812">Transmembrane</keyword>
<dbReference type="PANTHER" id="PTHR45695:SF15">
    <property type="entry name" value="OPSIN RH2"/>
    <property type="match status" value="1"/>
</dbReference>
<feature type="transmembrane region" description="Helical" evidence="9">
    <location>
        <begin position="421"/>
        <end position="442"/>
    </location>
</feature>
<keyword evidence="6 8" id="KW-0675">Receptor</keyword>
<dbReference type="EMBL" id="JAUCMV010000001">
    <property type="protein sequence ID" value="KAK0426335.1"/>
    <property type="molecule type" value="Genomic_DNA"/>
</dbReference>
<comment type="similarity">
    <text evidence="8">Belongs to the G-protein coupled receptor 1 family.</text>
</comment>
<evidence type="ECO:0000256" key="9">
    <source>
        <dbReference type="SAM" id="Phobius"/>
    </source>
</evidence>
<evidence type="ECO:0000256" key="6">
    <source>
        <dbReference type="ARBA" id="ARBA00023170"/>
    </source>
</evidence>
<dbReference type="PROSITE" id="PS50262">
    <property type="entry name" value="G_PROTEIN_RECEP_F1_2"/>
    <property type="match status" value="1"/>
</dbReference>
<feature type="transmembrane region" description="Helical" evidence="9">
    <location>
        <begin position="326"/>
        <end position="344"/>
    </location>
</feature>
<dbReference type="Gene3D" id="1.20.1070.10">
    <property type="entry name" value="Rhodopsin 7-helix transmembrane proteins"/>
    <property type="match status" value="1"/>
</dbReference>
<accession>A0AA39MAC6</accession>
<organism evidence="11 12">
    <name type="scientific">Steinernema hermaphroditum</name>
    <dbReference type="NCBI Taxonomy" id="289476"/>
    <lineage>
        <taxon>Eukaryota</taxon>
        <taxon>Metazoa</taxon>
        <taxon>Ecdysozoa</taxon>
        <taxon>Nematoda</taxon>
        <taxon>Chromadorea</taxon>
        <taxon>Rhabditida</taxon>
        <taxon>Tylenchina</taxon>
        <taxon>Panagrolaimomorpha</taxon>
        <taxon>Strongyloidoidea</taxon>
        <taxon>Steinernematidae</taxon>
        <taxon>Steinernema</taxon>
    </lineage>
</organism>
<protein>
    <recommendedName>
        <fullName evidence="10">G-protein coupled receptors family 1 profile domain-containing protein</fullName>
    </recommendedName>
</protein>
<evidence type="ECO:0000256" key="3">
    <source>
        <dbReference type="ARBA" id="ARBA00022989"/>
    </source>
</evidence>
<feature type="transmembrane region" description="Helical" evidence="9">
    <location>
        <begin position="249"/>
        <end position="274"/>
    </location>
</feature>
<reference evidence="11" key="1">
    <citation type="submission" date="2023-06" db="EMBL/GenBank/DDBJ databases">
        <title>Genomic analysis of the entomopathogenic nematode Steinernema hermaphroditum.</title>
        <authorList>
            <person name="Schwarz E.M."/>
            <person name="Heppert J.K."/>
            <person name="Baniya A."/>
            <person name="Schwartz H.T."/>
            <person name="Tan C.-H."/>
            <person name="Antoshechkin I."/>
            <person name="Sternberg P.W."/>
            <person name="Goodrich-Blair H."/>
            <person name="Dillman A.R."/>
        </authorList>
    </citation>
    <scope>NUCLEOTIDE SEQUENCE</scope>
    <source>
        <strain evidence="11">PS9179</strain>
        <tissue evidence="11">Whole animal</tissue>
    </source>
</reference>
<feature type="domain" description="G-protein coupled receptors family 1 profile" evidence="10">
    <location>
        <begin position="265"/>
        <end position="522"/>
    </location>
</feature>
<evidence type="ECO:0000256" key="1">
    <source>
        <dbReference type="ARBA" id="ARBA00004141"/>
    </source>
</evidence>
<dbReference type="Pfam" id="PF00001">
    <property type="entry name" value="7tm_1"/>
    <property type="match status" value="1"/>
</dbReference>
<comment type="subcellular location">
    <subcellularLocation>
        <location evidence="1">Membrane</location>
        <topology evidence="1">Multi-pass membrane protein</topology>
    </subcellularLocation>
</comment>
<evidence type="ECO:0000256" key="2">
    <source>
        <dbReference type="ARBA" id="ARBA00022692"/>
    </source>
</evidence>
<dbReference type="AlphaFoldDB" id="A0AA39MAC6"/>
<evidence type="ECO:0000313" key="12">
    <source>
        <dbReference type="Proteomes" id="UP001175271"/>
    </source>
</evidence>
<evidence type="ECO:0000256" key="4">
    <source>
        <dbReference type="ARBA" id="ARBA00023040"/>
    </source>
</evidence>
<name>A0AA39MAC6_9BILA</name>
<keyword evidence="3 9" id="KW-1133">Transmembrane helix</keyword>
<proteinExistence type="inferred from homology"/>
<dbReference type="SUPFAM" id="SSF81321">
    <property type="entry name" value="Family A G protein-coupled receptor-like"/>
    <property type="match status" value="1"/>
</dbReference>
<comment type="caution">
    <text evidence="11">The sequence shown here is derived from an EMBL/GenBank/DDBJ whole genome shotgun (WGS) entry which is preliminary data.</text>
</comment>
<sequence>MYIGESLLMSDLEKRPLSEPSLAVDHKYALLCPCTLLDIVFCLDGYIVNIASALITARNARTWRFDAVACTPKGEYRIARPKGVEWPADSDGHVEDRDRADASVHPRSPDVSLFIPLLLMCPFYAFVSYLPCGSVARTCGVGFCNDGFPPQIGFVLNLLLRPRLICLSRTNCPSHIICAHRSPHLLDAKITTLMSPPRGSETPKAASVVFRGPEMATSAAADYDPWANLTDDEYTDLIVDYLRPSIIEWLFVFIFLLVMVVGVVGNVLVVYVVIRNKCMWSSMNLFLTNLAFSDLLVLIFCLPPTVINDITKTFWGDALLCKLILFFQNTSVYVSVLTLVCISIERWKAVSTPLAMPLWHTPRVIFIIWIASMGLSIPEPITLTTFPPEYTRQNLNIRWGTRCKESWSESFQQKYQLTQTIFLFLLPLGVITALCIHMLFILNSRALHISDRHLRNRKRAAKMLIMVVLIFAISYLPVHLHNLMTAFQINPQGDTDLNMIALRKFIPRFLSYSSSSLNPILYNFMSEKFRKEFGRVCCLRDEATKQRPRSLR</sequence>
<evidence type="ECO:0000259" key="10">
    <source>
        <dbReference type="PROSITE" id="PS50262"/>
    </source>
</evidence>
<feature type="transmembrane region" description="Helical" evidence="9">
    <location>
        <begin position="364"/>
        <end position="386"/>
    </location>
</feature>
<keyword evidence="4 8" id="KW-0297">G-protein coupled receptor</keyword>
<dbReference type="InterPro" id="IPR017452">
    <property type="entry name" value="GPCR_Rhodpsn_7TM"/>
</dbReference>
<evidence type="ECO:0000256" key="8">
    <source>
        <dbReference type="RuleBase" id="RU000688"/>
    </source>
</evidence>
<evidence type="ECO:0000313" key="11">
    <source>
        <dbReference type="EMBL" id="KAK0426335.1"/>
    </source>
</evidence>
<keyword evidence="12" id="KW-1185">Reference proteome</keyword>
<evidence type="ECO:0000256" key="5">
    <source>
        <dbReference type="ARBA" id="ARBA00023136"/>
    </source>
</evidence>
<dbReference type="InterPro" id="IPR000276">
    <property type="entry name" value="GPCR_Rhodpsn"/>
</dbReference>
<dbReference type="PRINTS" id="PR00237">
    <property type="entry name" value="GPCRRHODOPSN"/>
</dbReference>
<dbReference type="GO" id="GO:0004930">
    <property type="term" value="F:G protein-coupled receptor activity"/>
    <property type="evidence" value="ECO:0007669"/>
    <property type="project" value="UniProtKB-KW"/>
</dbReference>
<feature type="transmembrane region" description="Helical" evidence="9">
    <location>
        <begin position="286"/>
        <end position="306"/>
    </location>
</feature>
<dbReference type="PANTHER" id="PTHR45695">
    <property type="entry name" value="LEUCOKININ RECEPTOR-RELATED"/>
    <property type="match status" value="1"/>
</dbReference>
<dbReference type="PROSITE" id="PS00237">
    <property type="entry name" value="G_PROTEIN_RECEP_F1_1"/>
    <property type="match status" value="1"/>
</dbReference>
<feature type="transmembrane region" description="Helical" evidence="9">
    <location>
        <begin position="463"/>
        <end position="485"/>
    </location>
</feature>
<keyword evidence="7 8" id="KW-0807">Transducer</keyword>
<dbReference type="Proteomes" id="UP001175271">
    <property type="component" value="Unassembled WGS sequence"/>
</dbReference>
<evidence type="ECO:0000256" key="7">
    <source>
        <dbReference type="ARBA" id="ARBA00023224"/>
    </source>
</evidence>
<dbReference type="SMART" id="SM01381">
    <property type="entry name" value="7TM_GPCR_Srsx"/>
    <property type="match status" value="1"/>
</dbReference>
<dbReference type="GO" id="GO:0005886">
    <property type="term" value="C:plasma membrane"/>
    <property type="evidence" value="ECO:0007669"/>
    <property type="project" value="TreeGrafter"/>
</dbReference>
<keyword evidence="5 9" id="KW-0472">Membrane</keyword>
<gene>
    <name evidence="11" type="ORF">QR680_009652</name>
</gene>